<dbReference type="STRING" id="571298.SAMN04488026_103532"/>
<protein>
    <submittedName>
        <fullName evidence="1">4,5-dihydroxyphthalate decarboxylase</fullName>
    </submittedName>
</protein>
<evidence type="ECO:0000313" key="2">
    <source>
        <dbReference type="Proteomes" id="UP000199382"/>
    </source>
</evidence>
<dbReference type="Gene3D" id="3.40.190.10">
    <property type="entry name" value="Periplasmic binding protein-like II"/>
    <property type="match status" value="1"/>
</dbReference>
<dbReference type="Proteomes" id="UP000199382">
    <property type="component" value="Unassembled WGS sequence"/>
</dbReference>
<evidence type="ECO:0000313" key="1">
    <source>
        <dbReference type="EMBL" id="SDK25819.1"/>
    </source>
</evidence>
<proteinExistence type="predicted"/>
<gene>
    <name evidence="1" type="ORF">SAMN04488026_103532</name>
</gene>
<dbReference type="RefSeq" id="WP_093158450.1">
    <property type="nucleotide sequence ID" value="NZ_FNEK01000035.1"/>
</dbReference>
<dbReference type="SUPFAM" id="SSF53850">
    <property type="entry name" value="Periplasmic binding protein-like II"/>
    <property type="match status" value="1"/>
</dbReference>
<dbReference type="EMBL" id="FNEK01000035">
    <property type="protein sequence ID" value="SDK25819.1"/>
    <property type="molecule type" value="Genomic_DNA"/>
</dbReference>
<dbReference type="Pfam" id="PF12974">
    <property type="entry name" value="Phosphonate-bd"/>
    <property type="match status" value="1"/>
</dbReference>
<sequence length="328" mass="36052">MAENVTLSVSLRTSGQTAALKSGEITIPGVTLHFVEVEPQVAAFRRMVRSVEFDVCELAATTYMVARGHGSPFKALPVFLNRRFHHHGLLVRPDSGINEPKDLEGKKVGVRAYSVTTGVWTRGILQNEYGVDLGKVTWMVDDEEHVAQLQLPENVLHVPEGRSLAGMMAAGEIEAGLQGNAGIGREGPPTENWSAKATLSTDDYRELIPDASAREAEWFARTGIYPFHPTIVIKDEVVAAHPEVPRLLYEAMAESKKRYLEKLNNGEATAKADNNLRKMAEIVGPDPVPYGLEANMPSIEALMTYAVQQKLMPSPMEVGELFHDPENI</sequence>
<keyword evidence="2" id="KW-1185">Reference proteome</keyword>
<name>A0A1G9AEN9_9RHOB</name>
<dbReference type="AlphaFoldDB" id="A0A1G9AEN9"/>
<reference evidence="1 2" key="1">
    <citation type="submission" date="2016-10" db="EMBL/GenBank/DDBJ databases">
        <authorList>
            <person name="de Groot N.N."/>
        </authorList>
    </citation>
    <scope>NUCLEOTIDE SEQUENCE [LARGE SCALE GENOMIC DNA]</scope>
    <source>
        <strain evidence="1 2">DSM 25294</strain>
    </source>
</reference>
<organism evidence="1 2">
    <name type="scientific">Aliiruegeria lutimaris</name>
    <dbReference type="NCBI Taxonomy" id="571298"/>
    <lineage>
        <taxon>Bacteria</taxon>
        <taxon>Pseudomonadati</taxon>
        <taxon>Pseudomonadota</taxon>
        <taxon>Alphaproteobacteria</taxon>
        <taxon>Rhodobacterales</taxon>
        <taxon>Roseobacteraceae</taxon>
        <taxon>Aliiruegeria</taxon>
    </lineage>
</organism>
<dbReference type="OrthoDB" id="8689594at2"/>
<accession>A0A1G9AEN9</accession>